<dbReference type="Proteomes" id="UP001216189">
    <property type="component" value="Unassembled WGS sequence"/>
</dbReference>
<protein>
    <submittedName>
        <fullName evidence="9">ABC transporter substrate-binding protein</fullName>
    </submittedName>
</protein>
<evidence type="ECO:0000256" key="5">
    <source>
        <dbReference type="ARBA" id="ARBA00022729"/>
    </source>
</evidence>
<feature type="region of interest" description="Disordered" evidence="6">
    <location>
        <begin position="213"/>
        <end position="233"/>
    </location>
</feature>
<dbReference type="EMBL" id="JARBFT010000005">
    <property type="protein sequence ID" value="MDE1514681.1"/>
    <property type="molecule type" value="Genomic_DNA"/>
</dbReference>
<keyword evidence="4" id="KW-0406">Ion transport</keyword>
<evidence type="ECO:0000256" key="1">
    <source>
        <dbReference type="ARBA" id="ARBA00004196"/>
    </source>
</evidence>
<dbReference type="InterPro" id="IPR002491">
    <property type="entry name" value="ABC_transptr_periplasmic_BD"/>
</dbReference>
<evidence type="ECO:0000256" key="4">
    <source>
        <dbReference type="ARBA" id="ARBA00022496"/>
    </source>
</evidence>
<accession>A0ABT5UZZ6</accession>
<evidence type="ECO:0000256" key="6">
    <source>
        <dbReference type="SAM" id="MobiDB-lite"/>
    </source>
</evidence>
<comment type="caution">
    <text evidence="9">The sequence shown here is derived from an EMBL/GenBank/DDBJ whole genome shotgun (WGS) entry which is preliminary data.</text>
</comment>
<dbReference type="Pfam" id="PF01497">
    <property type="entry name" value="Peripla_BP_2"/>
    <property type="match status" value="1"/>
</dbReference>
<comment type="similarity">
    <text evidence="2">Belongs to the bacterial solute-binding protein 8 family.</text>
</comment>
<keyword evidence="10" id="KW-1185">Reference proteome</keyword>
<evidence type="ECO:0000259" key="8">
    <source>
        <dbReference type="PROSITE" id="PS50983"/>
    </source>
</evidence>
<evidence type="ECO:0000256" key="2">
    <source>
        <dbReference type="ARBA" id="ARBA00008814"/>
    </source>
</evidence>
<dbReference type="InterPro" id="IPR051313">
    <property type="entry name" value="Bact_iron-sidero_bind"/>
</dbReference>
<dbReference type="PANTHER" id="PTHR30532:SF28">
    <property type="entry name" value="PETROBACTIN-BINDING PROTEIN YCLQ"/>
    <property type="match status" value="1"/>
</dbReference>
<organism evidence="9 10">
    <name type="scientific">Vibrio chanodichtyis</name>
    <dbReference type="NCBI Taxonomy" id="3027932"/>
    <lineage>
        <taxon>Bacteria</taxon>
        <taxon>Pseudomonadati</taxon>
        <taxon>Pseudomonadota</taxon>
        <taxon>Gammaproteobacteria</taxon>
        <taxon>Vibrionales</taxon>
        <taxon>Vibrionaceae</taxon>
        <taxon>Vibrio</taxon>
    </lineage>
</organism>
<reference evidence="9 10" key="1">
    <citation type="submission" date="2023-02" db="EMBL/GenBank/DDBJ databases">
        <title>Vibrio intestini sp. nov., a close relative of Vibrio cholerae isolated from the intestine of Healthy Culter dabryi.</title>
        <authorList>
            <person name="Wu N."/>
        </authorList>
    </citation>
    <scope>NUCLEOTIDE SEQUENCE [LARGE SCALE GENOMIC DNA]</scope>
    <source>
        <strain evidence="9 10">DSL-7</strain>
    </source>
</reference>
<keyword evidence="4" id="KW-0410">Iron transport</keyword>
<dbReference type="SUPFAM" id="SSF53807">
    <property type="entry name" value="Helical backbone' metal receptor"/>
    <property type="match status" value="1"/>
</dbReference>
<feature type="chain" id="PRO_5045525980" evidence="7">
    <location>
        <begin position="22"/>
        <end position="315"/>
    </location>
</feature>
<dbReference type="CDD" id="cd01140">
    <property type="entry name" value="FatB"/>
    <property type="match status" value="1"/>
</dbReference>
<evidence type="ECO:0000256" key="3">
    <source>
        <dbReference type="ARBA" id="ARBA00022448"/>
    </source>
</evidence>
<comment type="subcellular location">
    <subcellularLocation>
        <location evidence="1">Cell envelope</location>
    </subcellularLocation>
</comment>
<sequence>MKKCLTLFWMAMLASISSAHAYPVTIAHQQGTLELNSQPSKVVVFDLATLDSLDALGVEVTAVAKGVWPEYLQKYDGEQYPKVGTLFEPDYEAVQALQPDLIIIAGRSRGAYQKLSHIAPTIDLSIDPAQFVEDVKHNLDLLGQIFNRSDKAKQLITTLDSEVAALQAKGQQQGSGLVLFTVRGNVMLHAPGDRFGMLYELTGLRSVVEPMAATTTEEARPQPGSPEAKAAAQAREQRLREAMAKQPDWLIVLDRGAATGGEAEAQKTLAENRQIAQSSAWQQGQVYYLNPTEWYIVTGGYRSLMKTINQLQQRF</sequence>
<keyword evidence="5 7" id="KW-0732">Signal</keyword>
<evidence type="ECO:0000313" key="9">
    <source>
        <dbReference type="EMBL" id="MDE1514681.1"/>
    </source>
</evidence>
<gene>
    <name evidence="9" type="ORF">PUN32_06595</name>
</gene>
<feature type="signal peptide" evidence="7">
    <location>
        <begin position="1"/>
        <end position="21"/>
    </location>
</feature>
<dbReference type="RefSeq" id="WP_274722345.1">
    <property type="nucleotide sequence ID" value="NZ_JARBFT010000005.1"/>
</dbReference>
<dbReference type="PANTHER" id="PTHR30532">
    <property type="entry name" value="IRON III DICITRATE-BINDING PERIPLASMIC PROTEIN"/>
    <property type="match status" value="1"/>
</dbReference>
<evidence type="ECO:0000313" key="10">
    <source>
        <dbReference type="Proteomes" id="UP001216189"/>
    </source>
</evidence>
<name>A0ABT5UZZ6_9VIBR</name>
<dbReference type="PROSITE" id="PS50983">
    <property type="entry name" value="FE_B12_PBP"/>
    <property type="match status" value="1"/>
</dbReference>
<keyword evidence="3" id="KW-0813">Transport</keyword>
<dbReference type="Gene3D" id="3.40.50.1980">
    <property type="entry name" value="Nitrogenase molybdenum iron protein domain"/>
    <property type="match status" value="2"/>
</dbReference>
<feature type="domain" description="Fe/B12 periplasmic-binding" evidence="8">
    <location>
        <begin position="41"/>
        <end position="315"/>
    </location>
</feature>
<dbReference type="InterPro" id="IPR033870">
    <property type="entry name" value="FatB"/>
</dbReference>
<evidence type="ECO:0000256" key="7">
    <source>
        <dbReference type="SAM" id="SignalP"/>
    </source>
</evidence>
<proteinExistence type="inferred from homology"/>
<keyword evidence="4" id="KW-0408">Iron</keyword>